<sequence length="109" mass="12226">MARQISQRGFRRGLTRAIFLPIALPLLLSGISIWQIARLLTALEWVNHTDQVISHANSSQKLLLDMETGFRGYLLTGKQSFLEPYKRANASVVPALNQLKQLVHEGKSS</sequence>
<evidence type="ECO:0000256" key="1">
    <source>
        <dbReference type="SAM" id="Phobius"/>
    </source>
</evidence>
<dbReference type="AlphaFoldDB" id="A0A7C3PFR5"/>
<feature type="transmembrane region" description="Helical" evidence="1">
    <location>
        <begin position="18"/>
        <end position="37"/>
    </location>
</feature>
<keyword evidence="1" id="KW-0472">Membrane</keyword>
<evidence type="ECO:0000259" key="2">
    <source>
        <dbReference type="Pfam" id="PF05227"/>
    </source>
</evidence>
<dbReference type="CDD" id="cd19410">
    <property type="entry name" value="HK9-like_sensor"/>
    <property type="match status" value="1"/>
</dbReference>
<organism evidence="3">
    <name type="scientific">Oscillatoriales cyanobacterium SpSt-418</name>
    <dbReference type="NCBI Taxonomy" id="2282169"/>
    <lineage>
        <taxon>Bacteria</taxon>
        <taxon>Bacillati</taxon>
        <taxon>Cyanobacteriota</taxon>
        <taxon>Cyanophyceae</taxon>
        <taxon>Oscillatoriophycideae</taxon>
        <taxon>Oscillatoriales</taxon>
    </lineage>
</organism>
<keyword evidence="1" id="KW-1133">Transmembrane helix</keyword>
<feature type="domain" description="CHASE3" evidence="2">
    <location>
        <begin position="43"/>
        <end position="104"/>
    </location>
</feature>
<accession>A0A7C3PFR5</accession>
<reference evidence="3" key="1">
    <citation type="journal article" date="2020" name="mSystems">
        <title>Genome- and Community-Level Interaction Insights into Carbon Utilization and Element Cycling Functions of Hydrothermarchaeota in Hydrothermal Sediment.</title>
        <authorList>
            <person name="Zhou Z."/>
            <person name="Liu Y."/>
            <person name="Xu W."/>
            <person name="Pan J."/>
            <person name="Luo Z.H."/>
            <person name="Li M."/>
        </authorList>
    </citation>
    <scope>NUCLEOTIDE SEQUENCE [LARGE SCALE GENOMIC DNA]</scope>
    <source>
        <strain evidence="3">SpSt-418</strain>
    </source>
</reference>
<name>A0A7C3PFR5_9CYAN</name>
<protein>
    <recommendedName>
        <fullName evidence="2">CHASE3 domain-containing protein</fullName>
    </recommendedName>
</protein>
<proteinExistence type="predicted"/>
<dbReference type="EMBL" id="DSRU01000128">
    <property type="protein sequence ID" value="HFM97938.1"/>
    <property type="molecule type" value="Genomic_DNA"/>
</dbReference>
<dbReference type="Pfam" id="PF05227">
    <property type="entry name" value="CHASE3"/>
    <property type="match status" value="1"/>
</dbReference>
<gene>
    <name evidence="3" type="ORF">ENR64_09255</name>
</gene>
<dbReference type="InterPro" id="IPR007891">
    <property type="entry name" value="CHASE3"/>
</dbReference>
<comment type="caution">
    <text evidence="3">The sequence shown here is derived from an EMBL/GenBank/DDBJ whole genome shotgun (WGS) entry which is preliminary data.</text>
</comment>
<keyword evidence="1" id="KW-0812">Transmembrane</keyword>
<evidence type="ECO:0000313" key="3">
    <source>
        <dbReference type="EMBL" id="HFM97938.1"/>
    </source>
</evidence>